<name>U2YKD0_9SPHN</name>
<sequence length="164" mass="16290">MSAPDLIARGMASAALRQSRASARPPGWTQIAAIAPTGTALAEFTAIPSGFADLILSLEGVSHDNASNTSLTIALSGDGVTFSTAATIAASAAAVVTWHGAVELCRYTANAGMGKAAIGNLATTPASASVSSTFAWRVNGGIKAVRLAPAAGLFDAGTIGLYGR</sequence>
<accession>U2YKD0</accession>
<comment type="caution">
    <text evidence="1">The sequence shown here is derived from an EMBL/GenBank/DDBJ whole genome shotgun (WGS) entry which is preliminary data.</text>
</comment>
<keyword evidence="2" id="KW-1185">Reference proteome</keyword>
<proteinExistence type="predicted"/>
<dbReference type="RefSeq" id="WP_021689649.1">
    <property type="nucleotide sequence ID" value="NZ_BASZ01000004.1"/>
</dbReference>
<reference evidence="1 2" key="1">
    <citation type="submission" date="2013-09" db="EMBL/GenBank/DDBJ databases">
        <title>Whole genome shotgun sequence of Novosphingobium tardaugens NBRC 16725.</title>
        <authorList>
            <person name="Isaki S."/>
            <person name="Hosoyama A."/>
            <person name="Tsuchikane K."/>
            <person name="Katsumata H."/>
            <person name="Ando Y."/>
            <person name="Yamazaki S."/>
            <person name="Fujita N."/>
        </authorList>
    </citation>
    <scope>NUCLEOTIDE SEQUENCE [LARGE SCALE GENOMIC DNA]</scope>
    <source>
        <strain evidence="1 2">NBRC 16725</strain>
    </source>
</reference>
<organism evidence="1 2">
    <name type="scientific">Caenibius tardaugens NBRC 16725</name>
    <dbReference type="NCBI Taxonomy" id="1219035"/>
    <lineage>
        <taxon>Bacteria</taxon>
        <taxon>Pseudomonadati</taxon>
        <taxon>Pseudomonadota</taxon>
        <taxon>Alphaproteobacteria</taxon>
        <taxon>Sphingomonadales</taxon>
        <taxon>Erythrobacteraceae</taxon>
        <taxon>Caenibius</taxon>
    </lineage>
</organism>
<dbReference type="EMBL" id="BASZ01000004">
    <property type="protein sequence ID" value="GAD48742.1"/>
    <property type="molecule type" value="Genomic_DNA"/>
</dbReference>
<evidence type="ECO:0000313" key="1">
    <source>
        <dbReference type="EMBL" id="GAD48742.1"/>
    </source>
</evidence>
<dbReference type="KEGG" id="ntd:EGO55_09520"/>
<dbReference type="Proteomes" id="UP000016568">
    <property type="component" value="Unassembled WGS sequence"/>
</dbReference>
<gene>
    <name evidence="1" type="ORF">NT2_04_01530</name>
</gene>
<evidence type="ECO:0000313" key="2">
    <source>
        <dbReference type="Proteomes" id="UP000016568"/>
    </source>
</evidence>
<dbReference type="AlphaFoldDB" id="U2YKD0"/>
<protein>
    <submittedName>
        <fullName evidence="1">Uncharacterized protein</fullName>
    </submittedName>
</protein>